<dbReference type="PANTHER" id="PTHR24320:SF148">
    <property type="entry name" value="NAD(P)-BINDING ROSSMANN-FOLD SUPERFAMILY PROTEIN"/>
    <property type="match status" value="1"/>
</dbReference>
<dbReference type="Pfam" id="PF00106">
    <property type="entry name" value="adh_short"/>
    <property type="match status" value="1"/>
</dbReference>
<feature type="signal peptide" evidence="4">
    <location>
        <begin position="1"/>
        <end position="16"/>
    </location>
</feature>
<dbReference type="Pfam" id="PF22124">
    <property type="entry name" value="Glyco_hydro_95_cat"/>
    <property type="match status" value="1"/>
</dbReference>
<reference evidence="6 7" key="1">
    <citation type="submission" date="2016-02" db="EMBL/GenBank/DDBJ databases">
        <title>Genome analysis of coral dinoflagellate symbionts highlights evolutionary adaptations to a symbiotic lifestyle.</title>
        <authorList>
            <person name="Aranda M."/>
            <person name="Li Y."/>
            <person name="Liew Y.J."/>
            <person name="Baumgarten S."/>
            <person name="Simakov O."/>
            <person name="Wilson M."/>
            <person name="Piel J."/>
            <person name="Ashoor H."/>
            <person name="Bougouffa S."/>
            <person name="Bajic V.B."/>
            <person name="Ryu T."/>
            <person name="Ravasi T."/>
            <person name="Bayer T."/>
            <person name="Micklem G."/>
            <person name="Kim H."/>
            <person name="Bhak J."/>
            <person name="Lajeunesse T.C."/>
            <person name="Voolstra C.R."/>
        </authorList>
    </citation>
    <scope>NUCLEOTIDE SEQUENCE [LARGE SCALE GENOMIC DNA]</scope>
    <source>
        <strain evidence="6 7">CCMP2467</strain>
    </source>
</reference>
<evidence type="ECO:0000259" key="5">
    <source>
        <dbReference type="Pfam" id="PF22124"/>
    </source>
</evidence>
<dbReference type="GO" id="GO:0016491">
    <property type="term" value="F:oxidoreductase activity"/>
    <property type="evidence" value="ECO:0007669"/>
    <property type="project" value="UniProtKB-KW"/>
</dbReference>
<sequence length="809" mass="86752">MLRLLLTASFARGLLGWPCPGNTTADDVLAGFNLTGKLAVVTGGDSGLGYATALTLAKHGAKVVIGNHNITRGELAAQNISKATGASVDALPLNLGSLQSVRSFARSFYQKYGETLNLLVNDAGIGAPSILSQDGFELVFQVDYLGPFLLTELLLPALRRGRPSRVVNVASGASENACEAIGLPRDCFHDFSHLPPPVVSNKPVTIHSRSGTYQQNASNYGVAKFLQIQHAAELARRESSNGVEASSLTPGFALTSLTEKVDIHSPFVKAVCQQQVHPLPDLPANSCPFSADEGAAVIAHCAVGNIRSGAYYSRTFACAEHPVTMHGFTESMQAELYEKSLAWAGETQLVAKALAGLSLRFLSSPGQVVRGEQVASNGTVRLHVALPTGTRTVSAFLHATENAMLVDLQADVGSEVEVTLWTFSGCNGPARPPISPSTSVKEGKPVTKTTGAGSDRLPSEVTAAPELLRVSRANGWHFQAKHYPVQWFGFQATLLQAAGAGSAHSRSSFEQAEAMGQCGGNLRGPCARGVWRTEPGTATLVLQMSRRNLTETPEFRPLQLRPPTWLRGHLSGTGFIWSYLVIPDSPVTMFHWYMSQYLLRISSWAGSAPGLFGPFVLDDEVLWAGDITLNYNAEAIYYNAAAANHLEAFLPYFRAVVDFVPAARRMASELYPQCRDSLAFPAHILPNGVRAAGVGGGDLAQKQIGLFAAVPFILYWRYSGSLQFAETSLPFLAGVARFWECNLDVGQDGYLHDGDDCAEEICLPDGDLQPDPTVVLSLLPSFFTMVAEAPYVESSWPSCVVGSFSQIFA</sequence>
<dbReference type="EMBL" id="LSRX01000152">
    <property type="protein sequence ID" value="OLQ06780.1"/>
    <property type="molecule type" value="Genomic_DNA"/>
</dbReference>
<gene>
    <name evidence="6" type="primary">WWOX</name>
    <name evidence="6" type="ORF">AK812_SmicGene9890</name>
</gene>
<name>A0A1Q9EH74_SYMMI</name>
<comment type="similarity">
    <text evidence="1">Belongs to the short-chain dehydrogenases/reductases (SDR) family.</text>
</comment>
<dbReference type="InterPro" id="IPR012341">
    <property type="entry name" value="6hp_glycosidase-like_sf"/>
</dbReference>
<evidence type="ECO:0000256" key="4">
    <source>
        <dbReference type="SAM" id="SignalP"/>
    </source>
</evidence>
<dbReference type="SUPFAM" id="SSF51735">
    <property type="entry name" value="NAD(P)-binding Rossmann-fold domains"/>
    <property type="match status" value="1"/>
</dbReference>
<dbReference type="PANTHER" id="PTHR24320">
    <property type="entry name" value="RETINOL DEHYDROGENASE"/>
    <property type="match status" value="1"/>
</dbReference>
<feature type="chain" id="PRO_5012525559" evidence="4">
    <location>
        <begin position="17"/>
        <end position="809"/>
    </location>
</feature>
<dbReference type="InterPro" id="IPR054363">
    <property type="entry name" value="GH95_cat"/>
</dbReference>
<keyword evidence="4" id="KW-0732">Signal</keyword>
<dbReference type="InterPro" id="IPR008928">
    <property type="entry name" value="6-hairpin_glycosidase_sf"/>
</dbReference>
<evidence type="ECO:0000256" key="1">
    <source>
        <dbReference type="ARBA" id="ARBA00006484"/>
    </source>
</evidence>
<dbReference type="GO" id="GO:0005975">
    <property type="term" value="P:carbohydrate metabolic process"/>
    <property type="evidence" value="ECO:0007669"/>
    <property type="project" value="InterPro"/>
</dbReference>
<organism evidence="6 7">
    <name type="scientific">Symbiodinium microadriaticum</name>
    <name type="common">Dinoflagellate</name>
    <name type="synonym">Zooxanthella microadriatica</name>
    <dbReference type="NCBI Taxonomy" id="2951"/>
    <lineage>
        <taxon>Eukaryota</taxon>
        <taxon>Sar</taxon>
        <taxon>Alveolata</taxon>
        <taxon>Dinophyceae</taxon>
        <taxon>Suessiales</taxon>
        <taxon>Symbiodiniaceae</taxon>
        <taxon>Symbiodinium</taxon>
    </lineage>
</organism>
<dbReference type="SUPFAM" id="SSF48208">
    <property type="entry name" value="Six-hairpin glycosidases"/>
    <property type="match status" value="1"/>
</dbReference>
<evidence type="ECO:0000313" key="6">
    <source>
        <dbReference type="EMBL" id="OLQ06780.1"/>
    </source>
</evidence>
<dbReference type="OrthoDB" id="1274115at2759"/>
<dbReference type="Proteomes" id="UP000186817">
    <property type="component" value="Unassembled WGS sequence"/>
</dbReference>
<feature type="domain" description="Glycosyl hydrolase family 95 catalytic" evidence="5">
    <location>
        <begin position="590"/>
        <end position="757"/>
    </location>
</feature>
<comment type="caution">
    <text evidence="6">The sequence shown here is derived from an EMBL/GenBank/DDBJ whole genome shotgun (WGS) entry which is preliminary data.</text>
</comment>
<dbReference type="Gene3D" id="1.50.10.10">
    <property type="match status" value="1"/>
</dbReference>
<accession>A0A1Q9EH74</accession>
<dbReference type="InterPro" id="IPR002347">
    <property type="entry name" value="SDR_fam"/>
</dbReference>
<keyword evidence="7" id="KW-1185">Reference proteome</keyword>
<feature type="region of interest" description="Disordered" evidence="3">
    <location>
        <begin position="431"/>
        <end position="460"/>
    </location>
</feature>
<dbReference type="AlphaFoldDB" id="A0A1Q9EH74"/>
<keyword evidence="2" id="KW-0560">Oxidoreductase</keyword>
<evidence type="ECO:0000256" key="2">
    <source>
        <dbReference type="ARBA" id="ARBA00023002"/>
    </source>
</evidence>
<evidence type="ECO:0000313" key="7">
    <source>
        <dbReference type="Proteomes" id="UP000186817"/>
    </source>
</evidence>
<dbReference type="Gene3D" id="3.40.50.720">
    <property type="entry name" value="NAD(P)-binding Rossmann-like Domain"/>
    <property type="match status" value="1"/>
</dbReference>
<protein>
    <submittedName>
        <fullName evidence="6">WW domain-containing oxidoreductase</fullName>
    </submittedName>
</protein>
<dbReference type="PRINTS" id="PR00081">
    <property type="entry name" value="GDHRDH"/>
</dbReference>
<proteinExistence type="inferred from homology"/>
<dbReference type="InterPro" id="IPR036291">
    <property type="entry name" value="NAD(P)-bd_dom_sf"/>
</dbReference>
<evidence type="ECO:0000256" key="3">
    <source>
        <dbReference type="SAM" id="MobiDB-lite"/>
    </source>
</evidence>